<proteinExistence type="predicted"/>
<dbReference type="PROSITE" id="PS51257">
    <property type="entry name" value="PROKAR_LIPOPROTEIN"/>
    <property type="match status" value="1"/>
</dbReference>
<gene>
    <name evidence="2" type="ORF">B0J12DRAFT_376562</name>
</gene>
<protein>
    <submittedName>
        <fullName evidence="2">Uncharacterized protein</fullName>
    </submittedName>
</protein>
<accession>A0ABQ8GL68</accession>
<feature type="region of interest" description="Disordered" evidence="1">
    <location>
        <begin position="85"/>
        <end position="107"/>
    </location>
</feature>
<sequence>MTWAHGRTKLRHSGVEHGQPGASSPGVIVGLGGGCLAGLSIVDERSPADAVGSDAGWKVSVEKRAAGDGGLRHAGIGTIRNNMASSVERGGGQTDRQTGISRNAGRTGRHALEFRRTVFRRCREGLVQCPPLDASELGLVLARRGSLEVRRQATSCSVGVNARGGWRQGWSEGSGFMPRNDAGSRGWVGQAATLAGDSGERRADDSVLRVAKRARKACLSSSRCLSAMTGKKLHGPPAESCRDFPQAARLRKCWPAESLARQAHRPAAQPRRLLETQRARGACPDRAMEGADTAAKQHGRSMMGGPLRPARRCGAAR</sequence>
<reference evidence="2 3" key="1">
    <citation type="journal article" date="2021" name="Nat. Commun.">
        <title>Genetic determinants of endophytism in the Arabidopsis root mycobiome.</title>
        <authorList>
            <person name="Mesny F."/>
            <person name="Miyauchi S."/>
            <person name="Thiergart T."/>
            <person name="Pickel B."/>
            <person name="Atanasova L."/>
            <person name="Karlsson M."/>
            <person name="Huettel B."/>
            <person name="Barry K.W."/>
            <person name="Haridas S."/>
            <person name="Chen C."/>
            <person name="Bauer D."/>
            <person name="Andreopoulos W."/>
            <person name="Pangilinan J."/>
            <person name="LaButti K."/>
            <person name="Riley R."/>
            <person name="Lipzen A."/>
            <person name="Clum A."/>
            <person name="Drula E."/>
            <person name="Henrissat B."/>
            <person name="Kohler A."/>
            <person name="Grigoriev I.V."/>
            <person name="Martin F.M."/>
            <person name="Hacquard S."/>
        </authorList>
    </citation>
    <scope>NUCLEOTIDE SEQUENCE [LARGE SCALE GENOMIC DNA]</scope>
    <source>
        <strain evidence="2 3">MPI-SDFR-AT-0080</strain>
    </source>
</reference>
<feature type="region of interest" description="Disordered" evidence="1">
    <location>
        <begin position="1"/>
        <end position="22"/>
    </location>
</feature>
<name>A0ABQ8GL68_9PEZI</name>
<evidence type="ECO:0000256" key="1">
    <source>
        <dbReference type="SAM" id="MobiDB-lite"/>
    </source>
</evidence>
<comment type="caution">
    <text evidence="2">The sequence shown here is derived from an EMBL/GenBank/DDBJ whole genome shotgun (WGS) entry which is preliminary data.</text>
</comment>
<feature type="region of interest" description="Disordered" evidence="1">
    <location>
        <begin position="288"/>
        <end position="317"/>
    </location>
</feature>
<dbReference type="Proteomes" id="UP000774617">
    <property type="component" value="Unassembled WGS sequence"/>
</dbReference>
<organism evidence="2 3">
    <name type="scientific">Macrophomina phaseolina</name>
    <dbReference type="NCBI Taxonomy" id="35725"/>
    <lineage>
        <taxon>Eukaryota</taxon>
        <taxon>Fungi</taxon>
        <taxon>Dikarya</taxon>
        <taxon>Ascomycota</taxon>
        <taxon>Pezizomycotina</taxon>
        <taxon>Dothideomycetes</taxon>
        <taxon>Dothideomycetes incertae sedis</taxon>
        <taxon>Botryosphaeriales</taxon>
        <taxon>Botryosphaeriaceae</taxon>
        <taxon>Macrophomina</taxon>
    </lineage>
</organism>
<evidence type="ECO:0000313" key="2">
    <source>
        <dbReference type="EMBL" id="KAH7058890.1"/>
    </source>
</evidence>
<evidence type="ECO:0000313" key="3">
    <source>
        <dbReference type="Proteomes" id="UP000774617"/>
    </source>
</evidence>
<keyword evidence="3" id="KW-1185">Reference proteome</keyword>
<dbReference type="EMBL" id="JAGTJR010000006">
    <property type="protein sequence ID" value="KAH7058890.1"/>
    <property type="molecule type" value="Genomic_DNA"/>
</dbReference>
<feature type="compositionally biased region" description="Basic residues" evidence="1">
    <location>
        <begin position="1"/>
        <end position="12"/>
    </location>
</feature>